<dbReference type="EMBL" id="FJOG01000016">
    <property type="protein sequence ID" value="CZR60450.1"/>
    <property type="molecule type" value="Genomic_DNA"/>
</dbReference>
<proteinExistence type="predicted"/>
<accession>A0A1L7X5Z8</accession>
<dbReference type="Proteomes" id="UP000184330">
    <property type="component" value="Unassembled WGS sequence"/>
</dbReference>
<dbReference type="AlphaFoldDB" id="A0A1L7X5Z8"/>
<sequence length="287" mass="33286">MISEKHSTKSGKWTLRFREKLIQSEIFRKIRQLAHMSSLGSRLALSVVLFLGRQSFPEKIDQPEEFRGRALDEEMDLLMVEVVTNVKEEDLEFKPTAALKSLKFEMSFLTEHGIHSYFKKSYNLLLTWLPEIAATNATSIAHHIRTSVQYEASLVEQRLKNFRDDDKIPPYDWFGESLKRCIHEIRDLSGRPKGLGKAIELVKRTQDSTVLDPRCDELLMELLGRAREEDPEFSPTEDFIELERSFDELANYNIPPYFPKFYELLCSWDDGDEASESDSHVACSTKK</sequence>
<name>A0A1L7X5Z8_9HELO</name>
<keyword evidence="2" id="KW-1185">Reference proteome</keyword>
<gene>
    <name evidence="1" type="ORF">PAC_10346</name>
</gene>
<protein>
    <submittedName>
        <fullName evidence="1">Uncharacterized protein</fullName>
    </submittedName>
</protein>
<organism evidence="1 2">
    <name type="scientific">Phialocephala subalpina</name>
    <dbReference type="NCBI Taxonomy" id="576137"/>
    <lineage>
        <taxon>Eukaryota</taxon>
        <taxon>Fungi</taxon>
        <taxon>Dikarya</taxon>
        <taxon>Ascomycota</taxon>
        <taxon>Pezizomycotina</taxon>
        <taxon>Leotiomycetes</taxon>
        <taxon>Helotiales</taxon>
        <taxon>Mollisiaceae</taxon>
        <taxon>Phialocephala</taxon>
        <taxon>Phialocephala fortinii species complex</taxon>
    </lineage>
</organism>
<evidence type="ECO:0000313" key="1">
    <source>
        <dbReference type="EMBL" id="CZR60450.1"/>
    </source>
</evidence>
<reference evidence="1 2" key="1">
    <citation type="submission" date="2016-03" db="EMBL/GenBank/DDBJ databases">
        <authorList>
            <person name="Ploux O."/>
        </authorList>
    </citation>
    <scope>NUCLEOTIDE SEQUENCE [LARGE SCALE GENOMIC DNA]</scope>
    <source>
        <strain evidence="1 2">UAMH 11012</strain>
    </source>
</reference>
<evidence type="ECO:0000313" key="2">
    <source>
        <dbReference type="Proteomes" id="UP000184330"/>
    </source>
</evidence>
<dbReference type="OrthoDB" id="3474385at2759"/>